<protein>
    <submittedName>
        <fullName evidence="1">RCG24525</fullName>
    </submittedName>
</protein>
<evidence type="ECO:0000313" key="2">
    <source>
        <dbReference type="Proteomes" id="UP000234681"/>
    </source>
</evidence>
<proteinExistence type="predicted"/>
<gene>
    <name evidence="1" type="ORF">rCG_24525</name>
</gene>
<organism evidence="1 2">
    <name type="scientific">Rattus norvegicus</name>
    <name type="common">Rat</name>
    <dbReference type="NCBI Taxonomy" id="10116"/>
    <lineage>
        <taxon>Eukaryota</taxon>
        <taxon>Metazoa</taxon>
        <taxon>Chordata</taxon>
        <taxon>Craniata</taxon>
        <taxon>Vertebrata</taxon>
        <taxon>Euteleostomi</taxon>
        <taxon>Mammalia</taxon>
        <taxon>Eutheria</taxon>
        <taxon>Euarchontoglires</taxon>
        <taxon>Glires</taxon>
        <taxon>Rodentia</taxon>
        <taxon>Myomorpha</taxon>
        <taxon>Muroidea</taxon>
        <taxon>Muridae</taxon>
        <taxon>Murinae</taxon>
        <taxon>Rattus</taxon>
    </lineage>
</organism>
<feature type="non-terminal residue" evidence="1">
    <location>
        <position position="8"/>
    </location>
</feature>
<evidence type="ECO:0000313" key="1">
    <source>
        <dbReference type="EMBL" id="EDM08382.1"/>
    </source>
</evidence>
<name>A6JBK5_RAT</name>
<sequence>MKARKSIF</sequence>
<dbReference type="Proteomes" id="UP000234681">
    <property type="component" value="Chromosome 1"/>
</dbReference>
<dbReference type="EMBL" id="CH473980">
    <property type="protein sequence ID" value="EDM08382.1"/>
    <property type="molecule type" value="Genomic_DNA"/>
</dbReference>
<reference evidence="2" key="1">
    <citation type="submission" date="2005-09" db="EMBL/GenBank/DDBJ databases">
        <authorList>
            <person name="Mural R.J."/>
            <person name="Li P.W."/>
            <person name="Adams M.D."/>
            <person name="Amanatides P.G."/>
            <person name="Baden-Tillson H."/>
            <person name="Barnstead M."/>
            <person name="Chin S.H."/>
            <person name="Dew I."/>
            <person name="Evans C.A."/>
            <person name="Ferriera S."/>
            <person name="Flanigan M."/>
            <person name="Fosler C."/>
            <person name="Glodek A."/>
            <person name="Gu Z."/>
            <person name="Holt R.A."/>
            <person name="Jennings D."/>
            <person name="Kraft C.L."/>
            <person name="Lu F."/>
            <person name="Nguyen T."/>
            <person name="Nusskern D.R."/>
            <person name="Pfannkoch C.M."/>
            <person name="Sitter C."/>
            <person name="Sutton G.G."/>
            <person name="Venter J.C."/>
            <person name="Wang Z."/>
            <person name="Woodage T."/>
            <person name="Zheng X.H."/>
            <person name="Zhong F."/>
        </authorList>
    </citation>
    <scope>NUCLEOTIDE SEQUENCE [LARGE SCALE GENOMIC DNA]</scope>
    <source>
        <strain>BN</strain>
        <strain evidence="2">Sprague-Dawley</strain>
    </source>
</reference>
<accession>A6JBK5</accession>